<dbReference type="AlphaFoldDB" id="A0A1H1RJ65"/>
<keyword evidence="1" id="KW-1133">Transmembrane helix</keyword>
<keyword evidence="1" id="KW-0812">Transmembrane</keyword>
<protein>
    <submittedName>
        <fullName evidence="2">Uncharacterized protein</fullName>
    </submittedName>
</protein>
<feature type="transmembrane region" description="Helical" evidence="1">
    <location>
        <begin position="37"/>
        <end position="53"/>
    </location>
</feature>
<dbReference type="Proteomes" id="UP000198858">
    <property type="component" value="Chromosome I"/>
</dbReference>
<evidence type="ECO:0000313" key="3">
    <source>
        <dbReference type="Proteomes" id="UP000198858"/>
    </source>
</evidence>
<name>A0A1H1RJ65_9FLAO</name>
<gene>
    <name evidence="2" type="ORF">SAMN04488552_2891</name>
</gene>
<sequence length="58" mass="6764">MTLSYKKKRLKHYLIFGLTWLALGSLALVFNPDNINIYGYILMGLLYLGSCLFEKKNY</sequence>
<evidence type="ECO:0000256" key="1">
    <source>
        <dbReference type="SAM" id="Phobius"/>
    </source>
</evidence>
<evidence type="ECO:0000313" key="2">
    <source>
        <dbReference type="EMBL" id="SDS34999.1"/>
    </source>
</evidence>
<keyword evidence="3" id="KW-1185">Reference proteome</keyword>
<organism evidence="2 3">
    <name type="scientific">Christiangramia echinicola</name>
    <dbReference type="NCBI Taxonomy" id="279359"/>
    <lineage>
        <taxon>Bacteria</taxon>
        <taxon>Pseudomonadati</taxon>
        <taxon>Bacteroidota</taxon>
        <taxon>Flavobacteriia</taxon>
        <taxon>Flavobacteriales</taxon>
        <taxon>Flavobacteriaceae</taxon>
        <taxon>Christiangramia</taxon>
    </lineage>
</organism>
<reference evidence="2 3" key="1">
    <citation type="submission" date="2016-10" db="EMBL/GenBank/DDBJ databases">
        <authorList>
            <person name="Varghese N."/>
            <person name="Submissions S."/>
        </authorList>
    </citation>
    <scope>NUCLEOTIDE SEQUENCE [LARGE SCALE GENOMIC DNA]</scope>
    <source>
        <strain evidence="2 3">Mar_2010_102</strain>
    </source>
</reference>
<proteinExistence type="predicted"/>
<dbReference type="EMBL" id="LT629745">
    <property type="protein sequence ID" value="SDS34999.1"/>
    <property type="molecule type" value="Genomic_DNA"/>
</dbReference>
<accession>A0A1H1RJ65</accession>
<feature type="transmembrane region" description="Helical" evidence="1">
    <location>
        <begin position="12"/>
        <end position="31"/>
    </location>
</feature>
<keyword evidence="1" id="KW-0472">Membrane</keyword>